<dbReference type="GO" id="GO:0004930">
    <property type="term" value="F:G protein-coupled receptor activity"/>
    <property type="evidence" value="ECO:0007669"/>
    <property type="project" value="UniProtKB-KW"/>
</dbReference>
<evidence type="ECO:0000256" key="5">
    <source>
        <dbReference type="ARBA" id="ARBA00023136"/>
    </source>
</evidence>
<dbReference type="EMBL" id="CAJOBP010008759">
    <property type="protein sequence ID" value="CAF4540913.1"/>
    <property type="molecule type" value="Genomic_DNA"/>
</dbReference>
<sequence>MNNNTVSLSPQRVSRVIKATNNNGNKARRKAIIMILIVAILYFIAFSPIQINFIYTQINHSHHLYEHRLFFIVTILLVLSSTAFNPIIFYIFSKYFRCKFQILLRCLCPSCRLSTKQRNNFGII</sequence>
<evidence type="ECO:0000256" key="6">
    <source>
        <dbReference type="ARBA" id="ARBA00023170"/>
    </source>
</evidence>
<evidence type="ECO:0000259" key="9">
    <source>
        <dbReference type="PROSITE" id="PS50262"/>
    </source>
</evidence>
<evidence type="ECO:0000256" key="2">
    <source>
        <dbReference type="ARBA" id="ARBA00022692"/>
    </source>
</evidence>
<keyword evidence="4" id="KW-0297">G-protein coupled receptor</keyword>
<comment type="subcellular location">
    <subcellularLocation>
        <location evidence="1">Membrane</location>
        <topology evidence="1">Multi-pass membrane protein</topology>
    </subcellularLocation>
</comment>
<protein>
    <recommendedName>
        <fullName evidence="9">G-protein coupled receptors family 1 profile domain-containing protein</fullName>
    </recommendedName>
</protein>
<feature type="transmembrane region" description="Helical" evidence="8">
    <location>
        <begin position="31"/>
        <end position="49"/>
    </location>
</feature>
<evidence type="ECO:0000256" key="1">
    <source>
        <dbReference type="ARBA" id="ARBA00004141"/>
    </source>
</evidence>
<evidence type="ECO:0000256" key="4">
    <source>
        <dbReference type="ARBA" id="ARBA00023040"/>
    </source>
</evidence>
<name>A0A820XWN4_9BILA</name>
<dbReference type="PANTHER" id="PTHR45695:SF9">
    <property type="entry name" value="LEUCOKININ RECEPTOR"/>
    <property type="match status" value="1"/>
</dbReference>
<keyword evidence="7" id="KW-0807">Transducer</keyword>
<gene>
    <name evidence="10" type="ORF">UJA718_LOCUS28756</name>
</gene>
<evidence type="ECO:0000313" key="10">
    <source>
        <dbReference type="EMBL" id="CAF4540913.1"/>
    </source>
</evidence>
<dbReference type="CDD" id="cd00637">
    <property type="entry name" value="7tm_classA_rhodopsin-like"/>
    <property type="match status" value="1"/>
</dbReference>
<evidence type="ECO:0000256" key="8">
    <source>
        <dbReference type="SAM" id="Phobius"/>
    </source>
</evidence>
<dbReference type="PROSITE" id="PS50262">
    <property type="entry name" value="G_PROTEIN_RECEP_F1_2"/>
    <property type="match status" value="1"/>
</dbReference>
<evidence type="ECO:0000313" key="11">
    <source>
        <dbReference type="Proteomes" id="UP000663873"/>
    </source>
</evidence>
<keyword evidence="6" id="KW-0675">Receptor</keyword>
<reference evidence="10" key="1">
    <citation type="submission" date="2021-02" db="EMBL/GenBank/DDBJ databases">
        <authorList>
            <person name="Nowell W R."/>
        </authorList>
    </citation>
    <scope>NUCLEOTIDE SEQUENCE</scope>
</reference>
<dbReference type="InterPro" id="IPR017452">
    <property type="entry name" value="GPCR_Rhodpsn_7TM"/>
</dbReference>
<organism evidence="10 11">
    <name type="scientific">Rotaria socialis</name>
    <dbReference type="NCBI Taxonomy" id="392032"/>
    <lineage>
        <taxon>Eukaryota</taxon>
        <taxon>Metazoa</taxon>
        <taxon>Spiralia</taxon>
        <taxon>Gnathifera</taxon>
        <taxon>Rotifera</taxon>
        <taxon>Eurotatoria</taxon>
        <taxon>Bdelloidea</taxon>
        <taxon>Philodinida</taxon>
        <taxon>Philodinidae</taxon>
        <taxon>Rotaria</taxon>
    </lineage>
</organism>
<keyword evidence="11" id="KW-1185">Reference proteome</keyword>
<comment type="caution">
    <text evidence="10">The sequence shown here is derived from an EMBL/GenBank/DDBJ whole genome shotgun (WGS) entry which is preliminary data.</text>
</comment>
<dbReference type="AlphaFoldDB" id="A0A820XWN4"/>
<evidence type="ECO:0000256" key="3">
    <source>
        <dbReference type="ARBA" id="ARBA00022989"/>
    </source>
</evidence>
<dbReference type="PANTHER" id="PTHR45695">
    <property type="entry name" value="LEUCOKININ RECEPTOR-RELATED"/>
    <property type="match status" value="1"/>
</dbReference>
<feature type="domain" description="G-protein coupled receptors family 1 profile" evidence="9">
    <location>
        <begin position="1"/>
        <end position="89"/>
    </location>
</feature>
<dbReference type="Gene3D" id="1.20.1070.10">
    <property type="entry name" value="Rhodopsin 7-helix transmembrane proteins"/>
    <property type="match status" value="1"/>
</dbReference>
<keyword evidence="3 8" id="KW-1133">Transmembrane helix</keyword>
<evidence type="ECO:0000256" key="7">
    <source>
        <dbReference type="ARBA" id="ARBA00023224"/>
    </source>
</evidence>
<dbReference type="SUPFAM" id="SSF81321">
    <property type="entry name" value="Family A G protein-coupled receptor-like"/>
    <property type="match status" value="1"/>
</dbReference>
<dbReference type="Proteomes" id="UP000663873">
    <property type="component" value="Unassembled WGS sequence"/>
</dbReference>
<accession>A0A820XWN4</accession>
<feature type="transmembrane region" description="Helical" evidence="8">
    <location>
        <begin position="69"/>
        <end position="92"/>
    </location>
</feature>
<proteinExistence type="predicted"/>
<dbReference type="GO" id="GO:0005886">
    <property type="term" value="C:plasma membrane"/>
    <property type="evidence" value="ECO:0007669"/>
    <property type="project" value="TreeGrafter"/>
</dbReference>
<keyword evidence="5 8" id="KW-0472">Membrane</keyword>
<keyword evidence="2 8" id="KW-0812">Transmembrane</keyword>